<keyword evidence="2" id="KW-1185">Reference proteome</keyword>
<dbReference type="Proteomes" id="UP000186559">
    <property type="component" value="Chromosome"/>
</dbReference>
<evidence type="ECO:0000313" key="1">
    <source>
        <dbReference type="EMBL" id="APX24597.1"/>
    </source>
</evidence>
<proteinExistence type="predicted"/>
<evidence type="ECO:0000313" key="2">
    <source>
        <dbReference type="Proteomes" id="UP000186559"/>
    </source>
</evidence>
<organism evidence="1 2">
    <name type="scientific">Salipiger profundus</name>
    <dbReference type="NCBI Taxonomy" id="1229727"/>
    <lineage>
        <taxon>Bacteria</taxon>
        <taxon>Pseudomonadati</taxon>
        <taxon>Pseudomonadota</taxon>
        <taxon>Alphaproteobacteria</taxon>
        <taxon>Rhodobacterales</taxon>
        <taxon>Roseobacteraceae</taxon>
        <taxon>Salipiger</taxon>
    </lineage>
</organism>
<evidence type="ECO:0008006" key="3">
    <source>
        <dbReference type="Google" id="ProtNLM"/>
    </source>
</evidence>
<dbReference type="AlphaFoldDB" id="A0A1U7D8U3"/>
<sequence length="171" mass="18578">MNRTLTVLILSGVVLSGCATVRDSRVNPFNWFGSSTPAPVNVDPEATGAANPLIPQRRASIIWGREREYAGRPVANIDELLIERRPGGAIIRVTGIADRAGPFDVRVIKDETLSDTDTLAYTLSALQSAGPRNVGPRARMVTAAVWLTDQELYGIREIRVAGRDNALATRR</sequence>
<name>A0A1U7D8U3_9RHOB</name>
<dbReference type="STRING" id="1229727.Ga0080559_TMP3801"/>
<reference evidence="1 2" key="1">
    <citation type="submission" date="2016-03" db="EMBL/GenBank/DDBJ databases">
        <title>Deep-sea bacteria in the southern Pacific.</title>
        <authorList>
            <person name="Tang K."/>
        </authorList>
    </citation>
    <scope>NUCLEOTIDE SEQUENCE [LARGE SCALE GENOMIC DNA]</scope>
    <source>
        <strain evidence="1 2">JLT2016</strain>
    </source>
</reference>
<accession>A0A1U7D8U3</accession>
<dbReference type="KEGG" id="tpro:Ga0080559_TMP3801"/>
<gene>
    <name evidence="1" type="ORF">Ga0080559_TMP3801</name>
</gene>
<protein>
    <recommendedName>
        <fullName evidence="3">Lipoprotein</fullName>
    </recommendedName>
</protein>
<dbReference type="OrthoDB" id="7773807at2"/>
<dbReference type="PROSITE" id="PS51257">
    <property type="entry name" value="PROKAR_LIPOPROTEIN"/>
    <property type="match status" value="1"/>
</dbReference>
<dbReference type="EMBL" id="CP014796">
    <property type="protein sequence ID" value="APX24597.1"/>
    <property type="molecule type" value="Genomic_DNA"/>
</dbReference>
<dbReference type="RefSeq" id="WP_017467519.1">
    <property type="nucleotide sequence ID" value="NZ_BMEW01000001.1"/>
</dbReference>